<evidence type="ECO:0000259" key="5">
    <source>
        <dbReference type="PROSITE" id="PS50931"/>
    </source>
</evidence>
<gene>
    <name evidence="6" type="ORF">IAD42_10445</name>
</gene>
<proteinExistence type="inferred from homology"/>
<dbReference type="InterPro" id="IPR036388">
    <property type="entry name" value="WH-like_DNA-bd_sf"/>
</dbReference>
<dbReference type="CDD" id="cd05466">
    <property type="entry name" value="PBP2_LTTR_substrate"/>
    <property type="match status" value="1"/>
</dbReference>
<dbReference type="PANTHER" id="PTHR30346">
    <property type="entry name" value="TRANSCRIPTIONAL DUAL REGULATOR HCAR-RELATED"/>
    <property type="match status" value="1"/>
</dbReference>
<evidence type="ECO:0000313" key="7">
    <source>
        <dbReference type="Proteomes" id="UP000886876"/>
    </source>
</evidence>
<evidence type="ECO:0000313" key="6">
    <source>
        <dbReference type="EMBL" id="HIS98384.1"/>
    </source>
</evidence>
<evidence type="ECO:0000256" key="4">
    <source>
        <dbReference type="ARBA" id="ARBA00023163"/>
    </source>
</evidence>
<dbReference type="Proteomes" id="UP000886876">
    <property type="component" value="Unassembled WGS sequence"/>
</dbReference>
<dbReference type="Pfam" id="PF00126">
    <property type="entry name" value="HTH_1"/>
    <property type="match status" value="1"/>
</dbReference>
<dbReference type="InterPro" id="IPR000847">
    <property type="entry name" value="LysR_HTH_N"/>
</dbReference>
<dbReference type="AlphaFoldDB" id="A0A9D1G828"/>
<reference evidence="6" key="2">
    <citation type="journal article" date="2021" name="PeerJ">
        <title>Extensive microbial diversity within the chicken gut microbiome revealed by metagenomics and culture.</title>
        <authorList>
            <person name="Gilroy R."/>
            <person name="Ravi A."/>
            <person name="Getino M."/>
            <person name="Pursley I."/>
            <person name="Horton D.L."/>
            <person name="Alikhan N.F."/>
            <person name="Baker D."/>
            <person name="Gharbi K."/>
            <person name="Hall N."/>
            <person name="Watson M."/>
            <person name="Adriaenssens E.M."/>
            <person name="Foster-Nyarko E."/>
            <person name="Jarju S."/>
            <person name="Secka A."/>
            <person name="Antonio M."/>
            <person name="Oren A."/>
            <person name="Chaudhuri R.R."/>
            <person name="La Ragione R."/>
            <person name="Hildebrand F."/>
            <person name="Pallen M.J."/>
        </authorList>
    </citation>
    <scope>NUCLEOTIDE SEQUENCE</scope>
    <source>
        <strain evidence="6">ChiHecec3B27-6122</strain>
    </source>
</reference>
<dbReference type="GO" id="GO:0003677">
    <property type="term" value="F:DNA binding"/>
    <property type="evidence" value="ECO:0007669"/>
    <property type="project" value="UniProtKB-KW"/>
</dbReference>
<dbReference type="InterPro" id="IPR005119">
    <property type="entry name" value="LysR_subst-bd"/>
</dbReference>
<sequence length="300" mass="33623">MLEKLEYFLKVAELGSFRLASEELFMTQPALSSSIARFEAELGVKLFDRGSRGVRLTPIGEEIYPEVREICAHYRKLLGAVEEYREGSRNVINLGTAIRHSVLIVGQFMLENPNYSMMLSQYSSYNELKRALLNGVIDVSLCAPPVEGEGIEAQVIVNEALCVLMNKAHRLSGRSSVSLEELLGEQFLKLPESHPFNIQLTGIYKAAGLSEPPCVMHADADANALYISSKHGETFLTIMPVSRCKEFVSNDPHLVYVPLSESICYRSIGISRLKKNAPSRELLSFIDCMREYYSAEKFKL</sequence>
<dbReference type="GO" id="GO:0003700">
    <property type="term" value="F:DNA-binding transcription factor activity"/>
    <property type="evidence" value="ECO:0007669"/>
    <property type="project" value="InterPro"/>
</dbReference>
<keyword evidence="3" id="KW-0238">DNA-binding</keyword>
<protein>
    <submittedName>
        <fullName evidence="6">LysR family transcriptional regulator</fullName>
    </submittedName>
</protein>
<dbReference type="PRINTS" id="PR00039">
    <property type="entry name" value="HTHLYSR"/>
</dbReference>
<dbReference type="InterPro" id="IPR036390">
    <property type="entry name" value="WH_DNA-bd_sf"/>
</dbReference>
<dbReference type="PROSITE" id="PS50931">
    <property type="entry name" value="HTH_LYSR"/>
    <property type="match status" value="1"/>
</dbReference>
<evidence type="ECO:0000256" key="2">
    <source>
        <dbReference type="ARBA" id="ARBA00023015"/>
    </source>
</evidence>
<dbReference type="FunFam" id="1.10.10.10:FF:000001">
    <property type="entry name" value="LysR family transcriptional regulator"/>
    <property type="match status" value="1"/>
</dbReference>
<dbReference type="SUPFAM" id="SSF46785">
    <property type="entry name" value="Winged helix' DNA-binding domain"/>
    <property type="match status" value="1"/>
</dbReference>
<keyword evidence="4" id="KW-0804">Transcription</keyword>
<dbReference type="Gene3D" id="1.10.10.10">
    <property type="entry name" value="Winged helix-like DNA-binding domain superfamily/Winged helix DNA-binding domain"/>
    <property type="match status" value="1"/>
</dbReference>
<evidence type="ECO:0000256" key="1">
    <source>
        <dbReference type="ARBA" id="ARBA00009437"/>
    </source>
</evidence>
<reference evidence="6" key="1">
    <citation type="submission" date="2020-10" db="EMBL/GenBank/DDBJ databases">
        <authorList>
            <person name="Gilroy R."/>
        </authorList>
    </citation>
    <scope>NUCLEOTIDE SEQUENCE</scope>
    <source>
        <strain evidence="6">ChiHecec3B27-6122</strain>
    </source>
</reference>
<name>A0A9D1G828_9FIRM</name>
<dbReference type="Gene3D" id="3.40.190.290">
    <property type="match status" value="1"/>
</dbReference>
<dbReference type="SUPFAM" id="SSF53850">
    <property type="entry name" value="Periplasmic binding protein-like II"/>
    <property type="match status" value="1"/>
</dbReference>
<dbReference type="Pfam" id="PF03466">
    <property type="entry name" value="LysR_substrate"/>
    <property type="match status" value="1"/>
</dbReference>
<comment type="similarity">
    <text evidence="1">Belongs to the LysR transcriptional regulatory family.</text>
</comment>
<comment type="caution">
    <text evidence="6">The sequence shown here is derived from an EMBL/GenBank/DDBJ whole genome shotgun (WGS) entry which is preliminary data.</text>
</comment>
<feature type="domain" description="HTH lysR-type" evidence="5">
    <location>
        <begin position="1"/>
        <end position="57"/>
    </location>
</feature>
<evidence type="ECO:0000256" key="3">
    <source>
        <dbReference type="ARBA" id="ARBA00023125"/>
    </source>
</evidence>
<dbReference type="EMBL" id="DVJS01000261">
    <property type="protein sequence ID" value="HIS98384.1"/>
    <property type="molecule type" value="Genomic_DNA"/>
</dbReference>
<dbReference type="PANTHER" id="PTHR30346:SF0">
    <property type="entry name" value="HCA OPERON TRANSCRIPTIONAL ACTIVATOR HCAR"/>
    <property type="match status" value="1"/>
</dbReference>
<accession>A0A9D1G828</accession>
<keyword evidence="2" id="KW-0805">Transcription regulation</keyword>
<organism evidence="6 7">
    <name type="scientific">Candidatus Scatomorpha pullistercoris</name>
    <dbReference type="NCBI Taxonomy" id="2840929"/>
    <lineage>
        <taxon>Bacteria</taxon>
        <taxon>Bacillati</taxon>
        <taxon>Bacillota</taxon>
        <taxon>Clostridia</taxon>
        <taxon>Eubacteriales</taxon>
        <taxon>Candidatus Scatomorpha</taxon>
    </lineage>
</organism>
<dbReference type="GO" id="GO:0032993">
    <property type="term" value="C:protein-DNA complex"/>
    <property type="evidence" value="ECO:0007669"/>
    <property type="project" value="TreeGrafter"/>
</dbReference>